<dbReference type="KEGG" id="sfol:H3H32_18635"/>
<name>A0A7G5H6L7_9BACT</name>
<dbReference type="Proteomes" id="UP000515369">
    <property type="component" value="Chromosome"/>
</dbReference>
<evidence type="ECO:0000313" key="2">
    <source>
        <dbReference type="Proteomes" id="UP000515369"/>
    </source>
</evidence>
<dbReference type="EMBL" id="CP059732">
    <property type="protein sequence ID" value="QMW06759.1"/>
    <property type="molecule type" value="Genomic_DNA"/>
</dbReference>
<gene>
    <name evidence="1" type="ORF">H3H32_18635</name>
</gene>
<keyword evidence="2" id="KW-1185">Reference proteome</keyword>
<protein>
    <submittedName>
        <fullName evidence="1">Uncharacterized protein</fullName>
    </submittedName>
</protein>
<proteinExistence type="predicted"/>
<evidence type="ECO:0000313" key="1">
    <source>
        <dbReference type="EMBL" id="QMW06759.1"/>
    </source>
</evidence>
<accession>A0A7G5H6L7</accession>
<reference evidence="1 2" key="1">
    <citation type="submission" date="2020-07" db="EMBL/GenBank/DDBJ databases">
        <title>Spirosoma foliorum sp. nov., isolated from the leaves on the Nejang mountain Korea, Republic of.</title>
        <authorList>
            <person name="Ho H."/>
            <person name="Lee Y.-J."/>
            <person name="Nurcahyanto D.-A."/>
            <person name="Kim S.-G."/>
        </authorList>
    </citation>
    <scope>NUCLEOTIDE SEQUENCE [LARGE SCALE GENOMIC DNA]</scope>
    <source>
        <strain evidence="1 2">PL0136</strain>
    </source>
</reference>
<dbReference type="RefSeq" id="WP_182464152.1">
    <property type="nucleotide sequence ID" value="NZ_CP059732.1"/>
</dbReference>
<sequence length="45" mass="5103">MTLYSDYREVKGIKFPFLLTPGNGTLKIESYQVNTGISDDEFVSK</sequence>
<organism evidence="1 2">
    <name type="scientific">Spirosoma foliorum</name>
    <dbReference type="NCBI Taxonomy" id="2710596"/>
    <lineage>
        <taxon>Bacteria</taxon>
        <taxon>Pseudomonadati</taxon>
        <taxon>Bacteroidota</taxon>
        <taxon>Cytophagia</taxon>
        <taxon>Cytophagales</taxon>
        <taxon>Cytophagaceae</taxon>
        <taxon>Spirosoma</taxon>
    </lineage>
</organism>
<dbReference type="AlphaFoldDB" id="A0A7G5H6L7"/>